<sequence>MTMPVVDQESIQRASQTCHSQPLYSFFASVLSHPHQSVRLASPRNLKQTGRKPSILEYDTNFQDNTLVNHLRRVPACVLTLWFDYGIFCREETFLLKYGTACTSALVAQTALYPNLYSHSDPLPSEQCHSTHVTVKSSLEEKYSAQNGREQSQVMENSLRYPESQRPRKENPRRDEKQNLVQVGSRQEFYMRESEIKMARSTGVGIGDDDKLKAYLMNVLLSKSADGSTLSGMNVAMFDLHSRRFAERLLNAGVSSLSIIETSHNEAQKAKVRFLLLP</sequence>
<proteinExistence type="predicted"/>
<dbReference type="Proteomes" id="UP000887581">
    <property type="component" value="Unplaced"/>
</dbReference>
<dbReference type="WBParaSite" id="sdigi.contig2.g328.t1">
    <property type="protein sequence ID" value="sdigi.contig2.g328.t1"/>
    <property type="gene ID" value="sdigi.contig2.g328"/>
</dbReference>
<evidence type="ECO:0000313" key="3">
    <source>
        <dbReference type="WBParaSite" id="sdigi.contig2.g328.t1"/>
    </source>
</evidence>
<accession>A0A915PNI6</accession>
<feature type="region of interest" description="Disordered" evidence="1">
    <location>
        <begin position="141"/>
        <end position="180"/>
    </location>
</feature>
<evidence type="ECO:0000256" key="1">
    <source>
        <dbReference type="SAM" id="MobiDB-lite"/>
    </source>
</evidence>
<evidence type="ECO:0000313" key="2">
    <source>
        <dbReference type="Proteomes" id="UP000887581"/>
    </source>
</evidence>
<reference evidence="3" key="1">
    <citation type="submission" date="2022-11" db="UniProtKB">
        <authorList>
            <consortium name="WormBaseParasite"/>
        </authorList>
    </citation>
    <scope>IDENTIFICATION</scope>
</reference>
<feature type="compositionally biased region" description="Polar residues" evidence="1">
    <location>
        <begin position="144"/>
        <end position="156"/>
    </location>
</feature>
<organism evidence="2 3">
    <name type="scientific">Setaria digitata</name>
    <dbReference type="NCBI Taxonomy" id="48799"/>
    <lineage>
        <taxon>Eukaryota</taxon>
        <taxon>Metazoa</taxon>
        <taxon>Ecdysozoa</taxon>
        <taxon>Nematoda</taxon>
        <taxon>Chromadorea</taxon>
        <taxon>Rhabditida</taxon>
        <taxon>Spirurina</taxon>
        <taxon>Spiruromorpha</taxon>
        <taxon>Filarioidea</taxon>
        <taxon>Setariidae</taxon>
        <taxon>Setaria</taxon>
    </lineage>
</organism>
<keyword evidence="2" id="KW-1185">Reference proteome</keyword>
<dbReference type="AlphaFoldDB" id="A0A915PNI6"/>
<feature type="compositionally biased region" description="Basic and acidic residues" evidence="1">
    <location>
        <begin position="163"/>
        <end position="178"/>
    </location>
</feature>
<name>A0A915PNI6_9BILA</name>
<protein>
    <submittedName>
        <fullName evidence="3">Uncharacterized protein</fullName>
    </submittedName>
</protein>